<dbReference type="InterPro" id="IPR011048">
    <property type="entry name" value="Haem_d1_sf"/>
</dbReference>
<evidence type="ECO:0000259" key="4">
    <source>
        <dbReference type="Pfam" id="PF13205"/>
    </source>
</evidence>
<reference evidence="6" key="1">
    <citation type="submission" date="2017-07" db="EMBL/GenBank/DDBJ databases">
        <title>Leptospira spp. isolated from tropical soils.</title>
        <authorList>
            <person name="Thibeaux R."/>
            <person name="Iraola G."/>
            <person name="Ferres I."/>
            <person name="Bierque E."/>
            <person name="Girault D."/>
            <person name="Soupe-Gilbert M.-E."/>
            <person name="Picardeau M."/>
            <person name="Goarant C."/>
        </authorList>
    </citation>
    <scope>NUCLEOTIDE SEQUENCE [LARGE SCALE GENOMIC DNA]</scope>
    <source>
        <strain evidence="6">ATI7-C-A5</strain>
    </source>
</reference>
<evidence type="ECO:0000256" key="1">
    <source>
        <dbReference type="ARBA" id="ARBA00005564"/>
    </source>
</evidence>
<comment type="caution">
    <text evidence="6">The sequence shown here is derived from an EMBL/GenBank/DDBJ whole genome shotgun (WGS) entry which is preliminary data.</text>
</comment>
<evidence type="ECO:0000313" key="6">
    <source>
        <dbReference type="EMBL" id="PJZ91291.1"/>
    </source>
</evidence>
<gene>
    <name evidence="5" type="ORF">CH379_002995</name>
    <name evidence="6" type="ORF">CH379_19475</name>
</gene>
<evidence type="ECO:0000256" key="3">
    <source>
        <dbReference type="ARBA" id="ARBA00022729"/>
    </source>
</evidence>
<dbReference type="InterPro" id="IPR032812">
    <property type="entry name" value="SbsA_Ig"/>
</dbReference>
<organism evidence="6">
    <name type="scientific">Leptospira ellisii</name>
    <dbReference type="NCBI Taxonomy" id="2023197"/>
    <lineage>
        <taxon>Bacteria</taxon>
        <taxon>Pseudomonadati</taxon>
        <taxon>Spirochaetota</taxon>
        <taxon>Spirochaetia</taxon>
        <taxon>Leptospirales</taxon>
        <taxon>Leptospiraceae</taxon>
        <taxon>Leptospira</taxon>
    </lineage>
</organism>
<feature type="domain" description="SbsA Ig-like" evidence="4">
    <location>
        <begin position="89"/>
        <end position="189"/>
    </location>
</feature>
<dbReference type="Pfam" id="PF10282">
    <property type="entry name" value="Lactonase"/>
    <property type="match status" value="2"/>
</dbReference>
<dbReference type="EMBL" id="NPEF02000002">
    <property type="protein sequence ID" value="MDV6234594.1"/>
    <property type="molecule type" value="Genomic_DNA"/>
</dbReference>
<dbReference type="GO" id="GO:0017057">
    <property type="term" value="F:6-phosphogluconolactonase activity"/>
    <property type="evidence" value="ECO:0007669"/>
    <property type="project" value="TreeGrafter"/>
</dbReference>
<dbReference type="SUPFAM" id="SSF51004">
    <property type="entry name" value="C-terminal (heme d1) domain of cytochrome cd1-nitrite reductase"/>
    <property type="match status" value="1"/>
</dbReference>
<dbReference type="GO" id="GO:0006006">
    <property type="term" value="P:glucose metabolic process"/>
    <property type="evidence" value="ECO:0007669"/>
    <property type="project" value="UniProtKB-KW"/>
</dbReference>
<protein>
    <submittedName>
        <fullName evidence="5">Beta-propeller fold lactonase family protein</fullName>
    </submittedName>
</protein>
<keyword evidence="3" id="KW-0732">Signal</keyword>
<proteinExistence type="inferred from homology"/>
<dbReference type="PANTHER" id="PTHR30344:SF1">
    <property type="entry name" value="6-PHOSPHOGLUCONOLACTONASE"/>
    <property type="match status" value="1"/>
</dbReference>
<dbReference type="InterPro" id="IPR019405">
    <property type="entry name" value="Lactonase_7-beta_prop"/>
</dbReference>
<evidence type="ECO:0000313" key="5">
    <source>
        <dbReference type="EMBL" id="MDV6234594.1"/>
    </source>
</evidence>
<dbReference type="GO" id="GO:0005829">
    <property type="term" value="C:cytosol"/>
    <property type="evidence" value="ECO:0007669"/>
    <property type="project" value="TreeGrafter"/>
</dbReference>
<dbReference type="EMBL" id="NPEF01000317">
    <property type="protein sequence ID" value="PJZ91291.1"/>
    <property type="molecule type" value="Genomic_DNA"/>
</dbReference>
<dbReference type="RefSeq" id="WP_100765748.1">
    <property type="nucleotide sequence ID" value="NZ_NPEF02000002.1"/>
</dbReference>
<keyword evidence="2" id="KW-0119">Carbohydrate metabolism</keyword>
<dbReference type="AlphaFoldDB" id="A0A2N0B415"/>
<name>A0A2N0B415_9LEPT</name>
<keyword evidence="2" id="KW-0313">Glucose metabolism</keyword>
<reference evidence="5" key="3">
    <citation type="submission" date="2023-10" db="EMBL/GenBank/DDBJ databases">
        <authorList>
            <person name="Picardeau M."/>
            <person name="Thibeaux R."/>
        </authorList>
    </citation>
    <scope>NUCLEOTIDE SEQUENCE</scope>
    <source>
        <strain evidence="5">ATI7-C-A5</strain>
    </source>
</reference>
<accession>A0A2N0B415</accession>
<evidence type="ECO:0000313" key="7">
    <source>
        <dbReference type="Proteomes" id="UP000232122"/>
    </source>
</evidence>
<dbReference type="Pfam" id="PF13205">
    <property type="entry name" value="Big_5"/>
    <property type="match status" value="1"/>
</dbReference>
<dbReference type="Proteomes" id="UP000232122">
    <property type="component" value="Unassembled WGS sequence"/>
</dbReference>
<dbReference type="InterPro" id="IPR015943">
    <property type="entry name" value="WD40/YVTN_repeat-like_dom_sf"/>
</dbReference>
<evidence type="ECO:0000256" key="2">
    <source>
        <dbReference type="ARBA" id="ARBA00022526"/>
    </source>
</evidence>
<dbReference type="PANTHER" id="PTHR30344">
    <property type="entry name" value="6-PHOSPHOGLUCONOLACTONASE-RELATED"/>
    <property type="match status" value="1"/>
</dbReference>
<comment type="similarity">
    <text evidence="1">Belongs to the cycloisomerase 2 family.</text>
</comment>
<reference evidence="5 7" key="2">
    <citation type="journal article" date="2018" name="Microb. Genom.">
        <title>Deciphering the unexplored Leptospira diversity from soils uncovers genomic evolution to virulence.</title>
        <authorList>
            <person name="Thibeaux R."/>
            <person name="Iraola G."/>
            <person name="Ferres I."/>
            <person name="Bierque E."/>
            <person name="Girault D."/>
            <person name="Soupe-Gilbert M.E."/>
            <person name="Picardeau M."/>
            <person name="Goarant C."/>
        </authorList>
    </citation>
    <scope>NUCLEOTIDE SEQUENCE [LARGE SCALE GENOMIC DNA]</scope>
    <source>
        <strain evidence="5 7">ATI7-C-A5</strain>
    </source>
</reference>
<dbReference type="OrthoDB" id="344143at2"/>
<dbReference type="Gene3D" id="2.130.10.10">
    <property type="entry name" value="YVTN repeat-like/Quinoprotein amine dehydrogenase"/>
    <property type="match status" value="4"/>
</dbReference>
<sequence>MIRNRKSGIRIRKIEYIGSAKTSDLLQKTGRSILVFYIFCIFISDCKPLDLRNSCDPFGESFKTTLALKTVLGDSSGICGISRGVNPDLAIHSQTPADGVVSVSRASVLEFTFSESMNPVTLSAQDVSGICSGSIQVSSDDFISCIGGSVDTTANPKVIFTPSRVLSGGLRYKLRVTQNALNLRNESMSSVYTSPNGFATSGSWVYISNHTNGQIWVFTIDPSNGTLVSNGLPVTSGLGTVSLAVHPSGKFLYAANETAGTITYYSIDPGTGIPAYINTLPSASARTLIVEPSGKFAYATGTTGNLIFQYKIDPVSGAISFNTIPNYNLTGNPTAMTLDPTGKFAFVSAFTTGTITFFGIDSTGFLNARSNNPSTPNSAFLKTDPSGRFLYSVNSGANAVDIFQIDYTVGMLNYSGSMTTGTTPSNIDFDPAGVYAYISNNASVSNNVTIARLDPITGNLTATGANFMASMSTRNVVLDPSGKYAFTSESNGNTVYMFVVDPATGTLTPNNPSFVGAGTGNPGPYAIVIY</sequence>
<keyword evidence="7" id="KW-1185">Reference proteome</keyword>
<dbReference type="InterPro" id="IPR050282">
    <property type="entry name" value="Cycloisomerase_2"/>
</dbReference>